<dbReference type="InterPro" id="IPR048344">
    <property type="entry name" value="Zw10_middle"/>
</dbReference>
<dbReference type="EMBL" id="BLXT01001042">
    <property type="protein sequence ID" value="GFN82910.1"/>
    <property type="molecule type" value="Genomic_DNA"/>
</dbReference>
<evidence type="ECO:0000256" key="10">
    <source>
        <dbReference type="ARBA" id="ARBA00023328"/>
    </source>
</evidence>
<proteinExistence type="inferred from homology"/>
<keyword evidence="9" id="KW-0131">Cell cycle</keyword>
<dbReference type="AlphaFoldDB" id="A0AAV3Y6N8"/>
<dbReference type="GO" id="GO:0051301">
    <property type="term" value="P:cell division"/>
    <property type="evidence" value="ECO:0007669"/>
    <property type="project" value="UniProtKB-KW"/>
</dbReference>
<dbReference type="InterPro" id="IPR055148">
    <property type="entry name" value="ZW10_C_2"/>
</dbReference>
<dbReference type="Pfam" id="PF20666">
    <property type="entry name" value="ZW10_C"/>
    <property type="match status" value="1"/>
</dbReference>
<evidence type="ECO:0000256" key="4">
    <source>
        <dbReference type="ARBA" id="ARBA00022454"/>
    </source>
</evidence>
<feature type="domain" description="Centromere/kinetochore protein zw10 C-terminal" evidence="14">
    <location>
        <begin position="490"/>
        <end position="616"/>
    </location>
</feature>
<dbReference type="Pfam" id="PF22766">
    <property type="entry name" value="ZW10_C2"/>
    <property type="match status" value="1"/>
</dbReference>
<evidence type="ECO:0000259" key="14">
    <source>
        <dbReference type="Pfam" id="PF20666"/>
    </source>
</evidence>
<evidence type="ECO:0000256" key="2">
    <source>
        <dbReference type="ARBA" id="ARBA00004629"/>
    </source>
</evidence>
<evidence type="ECO:0000313" key="17">
    <source>
        <dbReference type="Proteomes" id="UP000735302"/>
    </source>
</evidence>
<protein>
    <submittedName>
        <fullName evidence="16">Centromere/kinetochore protein zw10-like protein</fullName>
    </submittedName>
</protein>
<evidence type="ECO:0000256" key="8">
    <source>
        <dbReference type="ARBA" id="ARBA00022838"/>
    </source>
</evidence>
<evidence type="ECO:0000313" key="16">
    <source>
        <dbReference type="EMBL" id="GFN82910.1"/>
    </source>
</evidence>
<comment type="caution">
    <text evidence="16">The sequence shown here is derived from an EMBL/GenBank/DDBJ whole genome shotgun (WGS) entry which is preliminary data.</text>
</comment>
<evidence type="ECO:0000256" key="3">
    <source>
        <dbReference type="ARBA" id="ARBA00006245"/>
    </source>
</evidence>
<dbReference type="InterPro" id="IPR009361">
    <property type="entry name" value="Zw10_N"/>
</dbReference>
<dbReference type="PANTHER" id="PTHR12205:SF0">
    <property type="entry name" value="CENTROMERE_KINETOCHORE PROTEIN ZW10 HOMOLOG"/>
    <property type="match status" value="1"/>
</dbReference>
<dbReference type="InterPro" id="IPR048343">
    <property type="entry name" value="ZW10_C"/>
</dbReference>
<dbReference type="GO" id="GO:0005634">
    <property type="term" value="C:nucleus"/>
    <property type="evidence" value="ECO:0007669"/>
    <property type="project" value="InterPro"/>
</dbReference>
<keyword evidence="6" id="KW-0132">Cell division</keyword>
<name>A0AAV3Y6N8_9GAST</name>
<evidence type="ECO:0000256" key="1">
    <source>
        <dbReference type="ARBA" id="ARBA00004496"/>
    </source>
</evidence>
<comment type="similarity">
    <text evidence="3">Belongs to the ZW10 family.</text>
</comment>
<keyword evidence="11" id="KW-0175">Coiled coil</keyword>
<dbReference type="GO" id="GO:0005737">
    <property type="term" value="C:cytoplasm"/>
    <property type="evidence" value="ECO:0007669"/>
    <property type="project" value="UniProtKB-SubCell"/>
</dbReference>
<keyword evidence="5" id="KW-0963">Cytoplasm</keyword>
<evidence type="ECO:0000256" key="11">
    <source>
        <dbReference type="SAM" id="Coils"/>
    </source>
</evidence>
<gene>
    <name evidence="16" type="ORF">PoB_000941600</name>
</gene>
<keyword evidence="17" id="KW-1185">Reference proteome</keyword>
<feature type="domain" description="Centromere/kinetochore protein zw10 middle" evidence="13">
    <location>
        <begin position="182"/>
        <end position="444"/>
    </location>
</feature>
<reference evidence="16 17" key="1">
    <citation type="journal article" date="2021" name="Elife">
        <title>Chloroplast acquisition without the gene transfer in kleptoplastic sea slugs, Plakobranchus ocellatus.</title>
        <authorList>
            <person name="Maeda T."/>
            <person name="Takahashi S."/>
            <person name="Yoshida T."/>
            <person name="Shimamura S."/>
            <person name="Takaki Y."/>
            <person name="Nagai Y."/>
            <person name="Toyoda A."/>
            <person name="Suzuki Y."/>
            <person name="Arimoto A."/>
            <person name="Ishii H."/>
            <person name="Satoh N."/>
            <person name="Nishiyama T."/>
            <person name="Hasebe M."/>
            <person name="Maruyama T."/>
            <person name="Minagawa J."/>
            <person name="Obokata J."/>
            <person name="Shigenobu S."/>
        </authorList>
    </citation>
    <scope>NUCLEOTIDE SEQUENCE [LARGE SCALE GENOMIC DNA]</scope>
</reference>
<dbReference type="PANTHER" id="PTHR12205">
    <property type="entry name" value="CENTROMERE/KINETOCHORE PROTEIN ZW10"/>
    <property type="match status" value="1"/>
</dbReference>
<dbReference type="Proteomes" id="UP000735302">
    <property type="component" value="Unassembled WGS sequence"/>
</dbReference>
<comment type="subcellular location">
    <subcellularLocation>
        <location evidence="2">Chromosome</location>
        <location evidence="2">Centromere</location>
        <location evidence="2">Kinetochore</location>
    </subcellularLocation>
    <subcellularLocation>
        <location evidence="1">Cytoplasm</location>
    </subcellularLocation>
</comment>
<dbReference type="Pfam" id="PF20665">
    <property type="entry name" value="Zw10_middle"/>
    <property type="match status" value="1"/>
</dbReference>
<evidence type="ECO:0000256" key="7">
    <source>
        <dbReference type="ARBA" id="ARBA00022776"/>
    </source>
</evidence>
<dbReference type="GO" id="GO:0006888">
    <property type="term" value="P:endoplasmic reticulum to Golgi vesicle-mediated transport"/>
    <property type="evidence" value="ECO:0007669"/>
    <property type="project" value="TreeGrafter"/>
</dbReference>
<organism evidence="16 17">
    <name type="scientific">Plakobranchus ocellatus</name>
    <dbReference type="NCBI Taxonomy" id="259542"/>
    <lineage>
        <taxon>Eukaryota</taxon>
        <taxon>Metazoa</taxon>
        <taxon>Spiralia</taxon>
        <taxon>Lophotrochozoa</taxon>
        <taxon>Mollusca</taxon>
        <taxon>Gastropoda</taxon>
        <taxon>Heterobranchia</taxon>
        <taxon>Euthyneura</taxon>
        <taxon>Panpulmonata</taxon>
        <taxon>Sacoglossa</taxon>
        <taxon>Placobranchoidea</taxon>
        <taxon>Plakobranchidae</taxon>
        <taxon>Plakobranchus</taxon>
    </lineage>
</organism>
<evidence type="ECO:0000256" key="9">
    <source>
        <dbReference type="ARBA" id="ARBA00023306"/>
    </source>
</evidence>
<evidence type="ECO:0000256" key="6">
    <source>
        <dbReference type="ARBA" id="ARBA00022618"/>
    </source>
</evidence>
<sequence length="789" mass="88184">MSFVAQVLQHLDQFEQKAAHEKVEALTSKLNNMTVEVYQLAESKFVDFKPNLATSEKLEARATELRGDISELEEKINNKFNNHLSFSVGEFHNLNSKLTELKAIYEALDHLAKIVSLIQESNNAVTEKHYSRASAAISEAEILFKHPLTNQDDEITILKAMKEELVLQKSQLECLLLDLWRDFVKWNIKTDKKSKQHQEILASSVQEVSLSVSCDGECHSELTELVKGLNKQNLLLKQMTGFADTFKKFVVPLIVDYPELAIHISSSGPVKTMSIIPKKEPEAVNKNSKNKPVPVDPEKAYISVFANLNHIMAELNAMLLSSELGMDNCEGIRPGASQNGEDLTNSAESNRGSTLMSWLGAEVGPWMLDLLQKTVIAKAVPTNSKDLASFQDVIKTVEMVHEKLSDIGFIRPDNQILLNSVQNVNLLFSNKKSQSILVEARELMNSSLHESVAVTDDKPLGEWAPLTPGGVRKVQRLEVAANHQLSDNTFRMPRCRISETMQTLITLAYETLEEATENSQECALQMLLAVRSMFEMFCKVVPTHHRHALETFPQIAALHHNNCMFISHHLMTLGHQFAARLPVSVNPTFVDLIMNIRAHGVDVFLAQIRRQEDLLLECLEGAQGFGQLEDKARAEAASRSIKQAMLQLEHLQKIWKPVLPINNYKKAMGKLINCVVTHITSCTCSLEDIAQAAAKVLLQLLEPLEPRCGEMLVLPGEAPSVELTRHVASWQRLSELQLVLDASLSDIGDRWAGGQGPLALAFTSTEVRQLVRALFQNTDRRANLLTTIK</sequence>
<dbReference type="Gene3D" id="1.10.357.150">
    <property type="match status" value="1"/>
</dbReference>
<dbReference type="Pfam" id="PF06248">
    <property type="entry name" value="Zw10_N"/>
    <property type="match status" value="1"/>
</dbReference>
<dbReference type="InterPro" id="IPR046362">
    <property type="entry name" value="Zw10/DSL1_C_sf"/>
</dbReference>
<evidence type="ECO:0000259" key="12">
    <source>
        <dbReference type="Pfam" id="PF06248"/>
    </source>
</evidence>
<evidence type="ECO:0000259" key="13">
    <source>
        <dbReference type="Pfam" id="PF20665"/>
    </source>
</evidence>
<keyword evidence="10" id="KW-0137">Centromere</keyword>
<keyword evidence="8" id="KW-0995">Kinetochore</keyword>
<keyword evidence="7" id="KW-0498">Mitosis</keyword>
<evidence type="ECO:0000259" key="15">
    <source>
        <dbReference type="Pfam" id="PF22766"/>
    </source>
</evidence>
<evidence type="ECO:0000256" key="5">
    <source>
        <dbReference type="ARBA" id="ARBA00022490"/>
    </source>
</evidence>
<keyword evidence="4" id="KW-0158">Chromosome</keyword>
<dbReference type="GO" id="GO:0007094">
    <property type="term" value="P:mitotic spindle assembly checkpoint signaling"/>
    <property type="evidence" value="ECO:0007669"/>
    <property type="project" value="TreeGrafter"/>
</dbReference>
<feature type="domain" description="Centromere/kinetochore protein zw10 N-terminal" evidence="12">
    <location>
        <begin position="26"/>
        <end position="115"/>
    </location>
</feature>
<feature type="coiled-coil region" evidence="11">
    <location>
        <begin position="55"/>
        <end position="82"/>
    </location>
</feature>
<feature type="domain" description="ZW10 C-terminal helical" evidence="15">
    <location>
        <begin position="639"/>
        <end position="788"/>
    </location>
</feature>
<accession>A0AAV3Y6N8</accession>
<dbReference type="GO" id="GO:1990423">
    <property type="term" value="C:RZZ complex"/>
    <property type="evidence" value="ECO:0007669"/>
    <property type="project" value="TreeGrafter"/>
</dbReference>